<keyword evidence="1" id="KW-0812">Transmembrane</keyword>
<feature type="domain" description="DUF418" evidence="2">
    <location>
        <begin position="253"/>
        <end position="410"/>
    </location>
</feature>
<dbReference type="EMBL" id="JASJOT010000037">
    <property type="protein sequence ID" value="MDJ1497904.1"/>
    <property type="molecule type" value="Genomic_DNA"/>
</dbReference>
<organism evidence="3 4">
    <name type="scientific">Xanthocytophaga flava</name>
    <dbReference type="NCBI Taxonomy" id="3048013"/>
    <lineage>
        <taxon>Bacteria</taxon>
        <taxon>Pseudomonadati</taxon>
        <taxon>Bacteroidota</taxon>
        <taxon>Cytophagia</taxon>
        <taxon>Cytophagales</taxon>
        <taxon>Rhodocytophagaceae</taxon>
        <taxon>Xanthocytophaga</taxon>
    </lineage>
</organism>
<comment type="caution">
    <text evidence="3">The sequence shown here is derived from an EMBL/GenBank/DDBJ whole genome shotgun (WGS) entry which is preliminary data.</text>
</comment>
<reference evidence="3 4" key="1">
    <citation type="submission" date="2023-05" db="EMBL/GenBank/DDBJ databases">
        <authorList>
            <person name="Zhang X."/>
        </authorList>
    </citation>
    <scope>NUCLEOTIDE SEQUENCE [LARGE SCALE GENOMIC DNA]</scope>
    <source>
        <strain evidence="3 4">DM2B3-1</strain>
    </source>
</reference>
<name>A0ABT7CZ99_9BACT</name>
<evidence type="ECO:0000256" key="1">
    <source>
        <dbReference type="SAM" id="Phobius"/>
    </source>
</evidence>
<feature type="transmembrane region" description="Helical" evidence="1">
    <location>
        <begin position="34"/>
        <end position="54"/>
    </location>
</feature>
<keyword evidence="1" id="KW-1133">Transmembrane helix</keyword>
<dbReference type="Proteomes" id="UP001228581">
    <property type="component" value="Unassembled WGS sequence"/>
</dbReference>
<feature type="transmembrane region" description="Helical" evidence="1">
    <location>
        <begin position="377"/>
        <end position="395"/>
    </location>
</feature>
<dbReference type="Pfam" id="PF04235">
    <property type="entry name" value="DUF418"/>
    <property type="match status" value="1"/>
</dbReference>
<evidence type="ECO:0000313" key="4">
    <source>
        <dbReference type="Proteomes" id="UP001228581"/>
    </source>
</evidence>
<feature type="transmembrane region" description="Helical" evidence="1">
    <location>
        <begin position="349"/>
        <end position="371"/>
    </location>
</feature>
<proteinExistence type="predicted"/>
<dbReference type="RefSeq" id="WP_314003828.1">
    <property type="nucleotide sequence ID" value="NZ_JASJOT010000037.1"/>
</dbReference>
<dbReference type="PANTHER" id="PTHR30590">
    <property type="entry name" value="INNER MEMBRANE PROTEIN"/>
    <property type="match status" value="1"/>
</dbReference>
<feature type="transmembrane region" description="Helical" evidence="1">
    <location>
        <begin position="117"/>
        <end position="141"/>
    </location>
</feature>
<feature type="transmembrane region" description="Helical" evidence="1">
    <location>
        <begin position="74"/>
        <end position="97"/>
    </location>
</feature>
<sequence length="412" mass="46429">MHTKILASPNQPPSPVQADISSISSTRIPLIDILRGYALFGIFLVRMVEVYSGWTTGKASTLPTAHTDMLLHQLVAFFAIGKFRALFSLLFGLSFYLQLQNFEQKGLSFTQNFLKRLGVLFLFGLAHTYLLWSGDILRWYAFAGLILIPLYKLPTRALFFVGAVLVVVPNIAEDLYHQLSVHTTSAKPDEALAVYTLTSTHSYWEMLKANFIIVNAEWMNFVANLCHVLVITGYFLLGVWVGRLQLFIPGQWKKQYLEHKKEIFKLAIVLFSAAIIAGIITVGALVYSGVSIKSLFAQDGLFRVILFHSKTPFIVLSHIVGVYVLLQIPFLQKQLSVLAYAGRMTLTNYIMQSMFGILIFYGIGLGLWGTVGPTYCIPLTLGLFLLQVWGSKLYLSYFKSGPLEYIWRILLR</sequence>
<evidence type="ECO:0000259" key="2">
    <source>
        <dbReference type="Pfam" id="PF04235"/>
    </source>
</evidence>
<evidence type="ECO:0000313" key="3">
    <source>
        <dbReference type="EMBL" id="MDJ1497904.1"/>
    </source>
</evidence>
<dbReference type="PANTHER" id="PTHR30590:SF2">
    <property type="entry name" value="INNER MEMBRANE PROTEIN"/>
    <property type="match status" value="1"/>
</dbReference>
<protein>
    <submittedName>
        <fullName evidence="3">DUF418 domain-containing protein</fullName>
    </submittedName>
</protein>
<accession>A0ABT7CZ99</accession>
<gene>
    <name evidence="3" type="ORF">QNI19_33495</name>
</gene>
<dbReference type="InterPro" id="IPR007349">
    <property type="entry name" value="DUF418"/>
</dbReference>
<keyword evidence="4" id="KW-1185">Reference proteome</keyword>
<dbReference type="InterPro" id="IPR052529">
    <property type="entry name" value="Bact_Transport_Assoc"/>
</dbReference>
<feature type="transmembrane region" description="Helical" evidence="1">
    <location>
        <begin position="263"/>
        <end position="287"/>
    </location>
</feature>
<feature type="transmembrane region" description="Helical" evidence="1">
    <location>
        <begin position="307"/>
        <end position="328"/>
    </location>
</feature>
<feature type="transmembrane region" description="Helical" evidence="1">
    <location>
        <begin position="221"/>
        <end position="242"/>
    </location>
</feature>
<keyword evidence="1" id="KW-0472">Membrane</keyword>